<dbReference type="GO" id="GO:0032259">
    <property type="term" value="P:methylation"/>
    <property type="evidence" value="ECO:0007669"/>
    <property type="project" value="InterPro"/>
</dbReference>
<gene>
    <name evidence="6" type="ordered locus">Hoch_6777</name>
</gene>
<evidence type="ECO:0000256" key="4">
    <source>
        <dbReference type="SAM" id="MobiDB-lite"/>
    </source>
</evidence>
<accession>D0LUB8</accession>
<dbReference type="EMBL" id="CP001804">
    <property type="protein sequence ID" value="ACY19241.1"/>
    <property type="molecule type" value="Genomic_DNA"/>
</dbReference>
<dbReference type="Gene3D" id="3.40.50.150">
    <property type="entry name" value="Vaccinia Virus protein VP39"/>
    <property type="match status" value="1"/>
</dbReference>
<dbReference type="NCBIfam" id="TIGR00478">
    <property type="entry name" value="tly"/>
    <property type="match status" value="1"/>
</dbReference>
<dbReference type="InterPro" id="IPR002877">
    <property type="entry name" value="RNA_MeTrfase_FtsJ_dom"/>
</dbReference>
<dbReference type="GO" id="GO:0008168">
    <property type="term" value="F:methyltransferase activity"/>
    <property type="evidence" value="ECO:0007669"/>
    <property type="project" value="InterPro"/>
</dbReference>
<dbReference type="CDD" id="cd02440">
    <property type="entry name" value="AdoMet_MTases"/>
    <property type="match status" value="1"/>
</dbReference>
<reference evidence="6 7" key="1">
    <citation type="journal article" date="2010" name="Stand. Genomic Sci.">
        <title>Complete genome sequence of Haliangium ochraceum type strain (SMP-2).</title>
        <authorList>
            <consortium name="US DOE Joint Genome Institute (JGI-PGF)"/>
            <person name="Ivanova N."/>
            <person name="Daum C."/>
            <person name="Lang E."/>
            <person name="Abt B."/>
            <person name="Kopitz M."/>
            <person name="Saunders E."/>
            <person name="Lapidus A."/>
            <person name="Lucas S."/>
            <person name="Glavina Del Rio T."/>
            <person name="Nolan M."/>
            <person name="Tice H."/>
            <person name="Copeland A."/>
            <person name="Cheng J.F."/>
            <person name="Chen F."/>
            <person name="Bruce D."/>
            <person name="Goodwin L."/>
            <person name="Pitluck S."/>
            <person name="Mavromatis K."/>
            <person name="Pati A."/>
            <person name="Mikhailova N."/>
            <person name="Chen A."/>
            <person name="Palaniappan K."/>
            <person name="Land M."/>
            <person name="Hauser L."/>
            <person name="Chang Y.J."/>
            <person name="Jeffries C.D."/>
            <person name="Detter J.C."/>
            <person name="Brettin T."/>
            <person name="Rohde M."/>
            <person name="Goker M."/>
            <person name="Bristow J."/>
            <person name="Markowitz V."/>
            <person name="Eisen J.A."/>
            <person name="Hugenholtz P."/>
            <person name="Kyrpides N.C."/>
            <person name="Klenk H.P."/>
        </authorList>
    </citation>
    <scope>NUCLEOTIDE SEQUENCE [LARGE SCALE GENOMIC DNA]</scope>
    <source>
        <strain evidence="7">DSM 14365 / CIP 107738 / JCM 11303 / AJ 13395 / SMP-2</strain>
    </source>
</reference>
<dbReference type="STRING" id="502025.Hoch_6777"/>
<dbReference type="Proteomes" id="UP000001880">
    <property type="component" value="Chromosome"/>
</dbReference>
<dbReference type="Gene3D" id="3.10.290.10">
    <property type="entry name" value="RNA-binding S4 domain"/>
    <property type="match status" value="1"/>
</dbReference>
<dbReference type="AlphaFoldDB" id="D0LUB8"/>
<dbReference type="SUPFAM" id="SSF53335">
    <property type="entry name" value="S-adenosyl-L-methionine-dependent methyltransferases"/>
    <property type="match status" value="1"/>
</dbReference>
<dbReference type="PANTHER" id="PTHR32319:SF0">
    <property type="entry name" value="BACTERIAL HEMOLYSIN-LIKE PROTEIN"/>
    <property type="match status" value="1"/>
</dbReference>
<dbReference type="Pfam" id="PF01479">
    <property type="entry name" value="S4"/>
    <property type="match status" value="1"/>
</dbReference>
<evidence type="ECO:0000256" key="2">
    <source>
        <dbReference type="ARBA" id="ARBA00029460"/>
    </source>
</evidence>
<evidence type="ECO:0000313" key="7">
    <source>
        <dbReference type="Proteomes" id="UP000001880"/>
    </source>
</evidence>
<evidence type="ECO:0000256" key="3">
    <source>
        <dbReference type="PROSITE-ProRule" id="PRU00182"/>
    </source>
</evidence>
<proteinExistence type="inferred from homology"/>
<dbReference type="PANTHER" id="PTHR32319">
    <property type="entry name" value="BACTERIAL HEMOLYSIN-LIKE PROTEIN"/>
    <property type="match status" value="1"/>
</dbReference>
<dbReference type="InterPro" id="IPR036986">
    <property type="entry name" value="S4_RNA-bd_sf"/>
</dbReference>
<dbReference type="CDD" id="cd00165">
    <property type="entry name" value="S4"/>
    <property type="match status" value="1"/>
</dbReference>
<evidence type="ECO:0000259" key="5">
    <source>
        <dbReference type="SMART" id="SM00363"/>
    </source>
</evidence>
<dbReference type="RefSeq" id="WP_012831833.1">
    <property type="nucleotide sequence ID" value="NC_013440.1"/>
</dbReference>
<dbReference type="InterPro" id="IPR004538">
    <property type="entry name" value="Hemolysin_A/TlyA"/>
</dbReference>
<dbReference type="InterPro" id="IPR002942">
    <property type="entry name" value="S4_RNA-bd"/>
</dbReference>
<feature type="region of interest" description="Disordered" evidence="4">
    <location>
        <begin position="248"/>
        <end position="282"/>
    </location>
</feature>
<evidence type="ECO:0000256" key="1">
    <source>
        <dbReference type="ARBA" id="ARBA00022884"/>
    </source>
</evidence>
<dbReference type="SUPFAM" id="SSF55174">
    <property type="entry name" value="Alpha-L RNA-binding motif"/>
    <property type="match status" value="1"/>
</dbReference>
<organism evidence="6 7">
    <name type="scientific">Haliangium ochraceum (strain DSM 14365 / JCM 11303 / SMP-2)</name>
    <dbReference type="NCBI Taxonomy" id="502025"/>
    <lineage>
        <taxon>Bacteria</taxon>
        <taxon>Pseudomonadati</taxon>
        <taxon>Myxococcota</taxon>
        <taxon>Polyangia</taxon>
        <taxon>Haliangiales</taxon>
        <taxon>Kofleriaceae</taxon>
        <taxon>Haliangium</taxon>
    </lineage>
</organism>
<keyword evidence="7" id="KW-1185">Reference proteome</keyword>
<sequence>MGKERLDTMLVRRGLVASRERARALILAGEVEVGGIIVSKAGTRVAEEAEIALRSKDHPYVSRGALKLVEGLDTFAIDPAGLVALDIGASTGGFTDVLLRRGCRRVYAIDVGYGQLAWSLRTDERVVVLERENIRHIDPAKVPEPGDLAVIDVSFISLTLVLPMVATLLRPPPGKPIIALIKPQFEVGKGQVGRGGVVRDESLRRGAIDKIQSWAREHGFAVGPVATSPVRGPAGNVEYLQLLHTPAVGAEDTDADAAPETAAETEPAAADAKPQAESEAEA</sequence>
<dbReference type="PIRSF" id="PIRSF005578">
    <property type="entry name" value="TlyA"/>
    <property type="match status" value="1"/>
</dbReference>
<protein>
    <submittedName>
        <fullName evidence="6">Hemolysin A</fullName>
    </submittedName>
</protein>
<evidence type="ECO:0000313" key="6">
    <source>
        <dbReference type="EMBL" id="ACY19241.1"/>
    </source>
</evidence>
<keyword evidence="1 3" id="KW-0694">RNA-binding</keyword>
<feature type="compositionally biased region" description="Low complexity" evidence="4">
    <location>
        <begin position="258"/>
        <end position="272"/>
    </location>
</feature>
<dbReference type="InterPro" id="IPR047048">
    <property type="entry name" value="TlyA"/>
</dbReference>
<dbReference type="InterPro" id="IPR029063">
    <property type="entry name" value="SAM-dependent_MTases_sf"/>
</dbReference>
<dbReference type="GO" id="GO:0003723">
    <property type="term" value="F:RNA binding"/>
    <property type="evidence" value="ECO:0007669"/>
    <property type="project" value="UniProtKB-KW"/>
</dbReference>
<dbReference type="KEGG" id="hoh:Hoch_6777"/>
<dbReference type="HOGENOM" id="CLU_058015_3_0_7"/>
<feature type="domain" description="RNA-binding S4" evidence="5">
    <location>
        <begin position="4"/>
        <end position="67"/>
    </location>
</feature>
<dbReference type="Pfam" id="PF01728">
    <property type="entry name" value="FtsJ"/>
    <property type="match status" value="1"/>
</dbReference>
<dbReference type="eggNOG" id="COG1189">
    <property type="taxonomic scope" value="Bacteria"/>
</dbReference>
<dbReference type="PROSITE" id="PS50889">
    <property type="entry name" value="S4"/>
    <property type="match status" value="1"/>
</dbReference>
<comment type="similarity">
    <text evidence="2">Belongs to the TlyA family.</text>
</comment>
<dbReference type="SMART" id="SM00363">
    <property type="entry name" value="S4"/>
    <property type="match status" value="1"/>
</dbReference>
<name>D0LUB8_HALO1</name>